<evidence type="ECO:0000256" key="4">
    <source>
        <dbReference type="SAM" id="SignalP"/>
    </source>
</evidence>
<organism evidence="5 6">
    <name type="scientific">Tautonia plasticadhaerens</name>
    <dbReference type="NCBI Taxonomy" id="2527974"/>
    <lineage>
        <taxon>Bacteria</taxon>
        <taxon>Pseudomonadati</taxon>
        <taxon>Planctomycetota</taxon>
        <taxon>Planctomycetia</taxon>
        <taxon>Isosphaerales</taxon>
        <taxon>Isosphaeraceae</taxon>
        <taxon>Tautonia</taxon>
    </lineage>
</organism>
<feature type="region of interest" description="Disordered" evidence="3">
    <location>
        <begin position="60"/>
        <end position="90"/>
    </location>
</feature>
<feature type="compositionally biased region" description="Pro residues" evidence="3">
    <location>
        <begin position="67"/>
        <end position="77"/>
    </location>
</feature>
<proteinExistence type="inferred from homology"/>
<gene>
    <name evidence="5" type="ORF">ElP_22830</name>
</gene>
<evidence type="ECO:0000256" key="1">
    <source>
        <dbReference type="ARBA" id="ARBA00007613"/>
    </source>
</evidence>
<dbReference type="SUPFAM" id="SSF56954">
    <property type="entry name" value="Outer membrane efflux proteins (OEP)"/>
    <property type="match status" value="1"/>
</dbReference>
<evidence type="ECO:0000313" key="5">
    <source>
        <dbReference type="EMBL" id="QDV34397.1"/>
    </source>
</evidence>
<dbReference type="InterPro" id="IPR010131">
    <property type="entry name" value="MdtP/NodT-like"/>
</dbReference>
<name>A0A518H0P4_9BACT</name>
<accession>A0A518H0P4</accession>
<dbReference type="GO" id="GO:0015562">
    <property type="term" value="F:efflux transmembrane transporter activity"/>
    <property type="evidence" value="ECO:0007669"/>
    <property type="project" value="InterPro"/>
</dbReference>
<dbReference type="RefSeq" id="WP_145269254.1">
    <property type="nucleotide sequence ID" value="NZ_CP036426.1"/>
</dbReference>
<keyword evidence="6" id="KW-1185">Reference proteome</keyword>
<reference evidence="5 6" key="1">
    <citation type="submission" date="2019-02" db="EMBL/GenBank/DDBJ databases">
        <title>Deep-cultivation of Planctomycetes and their phenomic and genomic characterization uncovers novel biology.</title>
        <authorList>
            <person name="Wiegand S."/>
            <person name="Jogler M."/>
            <person name="Boedeker C."/>
            <person name="Pinto D."/>
            <person name="Vollmers J."/>
            <person name="Rivas-Marin E."/>
            <person name="Kohn T."/>
            <person name="Peeters S.H."/>
            <person name="Heuer A."/>
            <person name="Rast P."/>
            <person name="Oberbeckmann S."/>
            <person name="Bunk B."/>
            <person name="Jeske O."/>
            <person name="Meyerdierks A."/>
            <person name="Storesund J.E."/>
            <person name="Kallscheuer N."/>
            <person name="Luecker S."/>
            <person name="Lage O.M."/>
            <person name="Pohl T."/>
            <person name="Merkel B.J."/>
            <person name="Hornburger P."/>
            <person name="Mueller R.-W."/>
            <person name="Bruemmer F."/>
            <person name="Labrenz M."/>
            <person name="Spormann A.M."/>
            <person name="Op den Camp H."/>
            <person name="Overmann J."/>
            <person name="Amann R."/>
            <person name="Jetten M.S.M."/>
            <person name="Mascher T."/>
            <person name="Medema M.H."/>
            <person name="Devos D.P."/>
            <person name="Kaster A.-K."/>
            <person name="Ovreas L."/>
            <person name="Rohde M."/>
            <person name="Galperin M.Y."/>
            <person name="Jogler C."/>
        </authorList>
    </citation>
    <scope>NUCLEOTIDE SEQUENCE [LARGE SCALE GENOMIC DNA]</scope>
    <source>
        <strain evidence="5 6">ElP</strain>
    </source>
</reference>
<feature type="chain" id="PRO_5022167200" evidence="4">
    <location>
        <begin position="27"/>
        <end position="500"/>
    </location>
</feature>
<dbReference type="AlphaFoldDB" id="A0A518H0P4"/>
<dbReference type="InterPro" id="IPR003423">
    <property type="entry name" value="OMP_efflux"/>
</dbReference>
<dbReference type="Gene3D" id="1.20.1600.10">
    <property type="entry name" value="Outer membrane efflux proteins (OEP)"/>
    <property type="match status" value="1"/>
</dbReference>
<evidence type="ECO:0000256" key="2">
    <source>
        <dbReference type="SAM" id="Coils"/>
    </source>
</evidence>
<dbReference type="EMBL" id="CP036426">
    <property type="protein sequence ID" value="QDV34397.1"/>
    <property type="molecule type" value="Genomic_DNA"/>
</dbReference>
<dbReference type="OrthoDB" id="9791261at2"/>
<protein>
    <submittedName>
        <fullName evidence="5">Outer membrane efflux protein</fullName>
    </submittedName>
</protein>
<dbReference type="Pfam" id="PF02321">
    <property type="entry name" value="OEP"/>
    <property type="match status" value="1"/>
</dbReference>
<keyword evidence="2" id="KW-0175">Coiled coil</keyword>
<dbReference type="Proteomes" id="UP000317835">
    <property type="component" value="Chromosome"/>
</dbReference>
<dbReference type="PANTHER" id="PTHR30203:SF24">
    <property type="entry name" value="BLR4935 PROTEIN"/>
    <property type="match status" value="1"/>
</dbReference>
<evidence type="ECO:0000313" key="6">
    <source>
        <dbReference type="Proteomes" id="UP000317835"/>
    </source>
</evidence>
<feature type="coiled-coil region" evidence="2">
    <location>
        <begin position="384"/>
        <end position="418"/>
    </location>
</feature>
<sequence length="500" mass="54650" precursor="true">MDGRRSTAHAALAVLLVAALSGPAAAQGPPIPAPVLPARVGPPSSDAGATIPAPIVVRVGRPGHGPGGPPALPPALPPDAVLGDTGPSLSPLVVIPDGPEDEGPPDGLSLEAAVATLLRRSPLLQARAFEIPIARANALQNGLPKNPFIFLGVEGIPYGNYREGKPGEIAYDFTLVKPFSITGIPRKHGRAGLQGVRVIEARYREEVLLEVEWLHHLWVEVLRARETGRFARATVEALKRTLAEARDRRRPEDLDALEVEHALISFMAEEERARLRAAYTSLAEALGLPPEAAEGLAIRDRLHRRADPPPDGGLIGMALEHRPDLSRLRQEIHHAELEVDVARAAGVPEIYPLFAPSDYAQHPVEGERGSWSWSSGALVPLPILNRNQGDVRHAQLNVAQLRAELELMQRRVVTEVRNAVEEVRGSGRDLDLLERQIIPRVRQYQARARDRYLAGEIDDEAYLAHLQEYQEVAMEYRDALVRHRRATLRLNTEVGCPVLP</sequence>
<dbReference type="KEGG" id="tpla:ElP_22830"/>
<feature type="signal peptide" evidence="4">
    <location>
        <begin position="1"/>
        <end position="26"/>
    </location>
</feature>
<comment type="similarity">
    <text evidence="1">Belongs to the outer membrane factor (OMF) (TC 1.B.17) family.</text>
</comment>
<evidence type="ECO:0000256" key="3">
    <source>
        <dbReference type="SAM" id="MobiDB-lite"/>
    </source>
</evidence>
<dbReference type="PANTHER" id="PTHR30203">
    <property type="entry name" value="OUTER MEMBRANE CATION EFFLUX PROTEIN"/>
    <property type="match status" value="1"/>
</dbReference>
<keyword evidence="4" id="KW-0732">Signal</keyword>